<evidence type="ECO:0000256" key="3">
    <source>
        <dbReference type="ARBA" id="ARBA00022989"/>
    </source>
</evidence>
<evidence type="ECO:0000256" key="4">
    <source>
        <dbReference type="ARBA" id="ARBA00023136"/>
    </source>
</evidence>
<feature type="transmembrane region" description="Helical" evidence="5">
    <location>
        <begin position="148"/>
        <end position="168"/>
    </location>
</feature>
<dbReference type="GO" id="GO:0005794">
    <property type="term" value="C:Golgi apparatus"/>
    <property type="evidence" value="ECO:0007669"/>
    <property type="project" value="TreeGrafter"/>
</dbReference>
<accession>K2MPT8</accession>
<sequence length="289" mass="32551">MDRDKTGGVGGPVDIPHGRDSPGSSSSSSSETRSFASSSTVDFSARGRLQGSPTTTVASTEEQELEQSHRPQSAVDLSSVRDVLQQVWRIRKELQKEELPWLRDFFDRDQFFFPKSFGEVASRLNLNIPFFAANYAVIFYTVTLPFLLFYDPLLFVLFCVFALLVHSIQLSSKKRSKYGTTMRIGGISVHYQRLADVYFIALLLLFVFGHSLRTVGLVLLINSVLIIPHALLRRPTYFDDEELEKMRPKVVQYIITLVLLLLAYLECKGSGGGFKGHHHKKGGKKKKSN</sequence>
<proteinExistence type="inferred from homology"/>
<dbReference type="Pfam" id="PF03208">
    <property type="entry name" value="PRA1"/>
    <property type="match status" value="1"/>
</dbReference>
<comment type="similarity">
    <text evidence="5">Belongs to the PRA1 family.</text>
</comment>
<evidence type="ECO:0000256" key="5">
    <source>
        <dbReference type="RuleBase" id="RU363107"/>
    </source>
</evidence>
<evidence type="ECO:0000313" key="7">
    <source>
        <dbReference type="EMBL" id="EKF27639.1"/>
    </source>
</evidence>
<keyword evidence="4 5" id="KW-0472">Membrane</keyword>
<feature type="transmembrane region" description="Helical" evidence="5">
    <location>
        <begin position="197"/>
        <end position="230"/>
    </location>
</feature>
<keyword evidence="3 5" id="KW-1133">Transmembrane helix</keyword>
<evidence type="ECO:0000256" key="1">
    <source>
        <dbReference type="ARBA" id="ARBA00004141"/>
    </source>
</evidence>
<protein>
    <recommendedName>
        <fullName evidence="5">PRA1 family protein</fullName>
    </recommendedName>
</protein>
<dbReference type="InterPro" id="IPR004895">
    <property type="entry name" value="Prenylated_rab_accept_PRA1"/>
</dbReference>
<feature type="region of interest" description="Disordered" evidence="6">
    <location>
        <begin position="1"/>
        <end position="74"/>
    </location>
</feature>
<dbReference type="PANTHER" id="PTHR19317:SF0">
    <property type="entry name" value="PRENYLATED RAB ACCEPTOR PROTEIN 1"/>
    <property type="match status" value="1"/>
</dbReference>
<dbReference type="PANTHER" id="PTHR19317">
    <property type="entry name" value="PRENYLATED RAB ACCEPTOR 1-RELATED"/>
    <property type="match status" value="1"/>
</dbReference>
<dbReference type="AlphaFoldDB" id="K2MPT8"/>
<feature type="transmembrane region" description="Helical" evidence="5">
    <location>
        <begin position="250"/>
        <end position="267"/>
    </location>
</feature>
<dbReference type="EMBL" id="AHKC01017595">
    <property type="protein sequence ID" value="EKF27639.1"/>
    <property type="molecule type" value="Genomic_DNA"/>
</dbReference>
<dbReference type="GO" id="GO:0016020">
    <property type="term" value="C:membrane"/>
    <property type="evidence" value="ECO:0007669"/>
    <property type="project" value="UniProtKB-SubCell"/>
</dbReference>
<comment type="caution">
    <text evidence="7">The sequence shown here is derived from an EMBL/GenBank/DDBJ whole genome shotgun (WGS) entry which is preliminary data.</text>
</comment>
<feature type="compositionally biased region" description="Polar residues" evidence="6">
    <location>
        <begin position="51"/>
        <end position="60"/>
    </location>
</feature>
<evidence type="ECO:0000313" key="8">
    <source>
        <dbReference type="Proteomes" id="UP000007350"/>
    </source>
</evidence>
<keyword evidence="8" id="KW-1185">Reference proteome</keyword>
<evidence type="ECO:0000256" key="2">
    <source>
        <dbReference type="ARBA" id="ARBA00022692"/>
    </source>
</evidence>
<gene>
    <name evidence="7" type="ORF">MOQ_008632</name>
</gene>
<organism evidence="7 8">
    <name type="scientific">Trypanosoma cruzi marinkellei</name>
    <dbReference type="NCBI Taxonomy" id="85056"/>
    <lineage>
        <taxon>Eukaryota</taxon>
        <taxon>Discoba</taxon>
        <taxon>Euglenozoa</taxon>
        <taxon>Kinetoplastea</taxon>
        <taxon>Metakinetoplastina</taxon>
        <taxon>Trypanosomatida</taxon>
        <taxon>Trypanosomatidae</taxon>
        <taxon>Trypanosoma</taxon>
        <taxon>Schizotrypanum</taxon>
    </lineage>
</organism>
<dbReference type="Proteomes" id="UP000007350">
    <property type="component" value="Unassembled WGS sequence"/>
</dbReference>
<feature type="compositionally biased region" description="Low complexity" evidence="6">
    <location>
        <begin position="21"/>
        <end position="39"/>
    </location>
</feature>
<dbReference type="OrthoDB" id="249547at2759"/>
<evidence type="ECO:0000256" key="6">
    <source>
        <dbReference type="SAM" id="MobiDB-lite"/>
    </source>
</evidence>
<name>K2MPT8_TRYCR</name>
<keyword evidence="2 5" id="KW-0812">Transmembrane</keyword>
<comment type="subcellular location">
    <subcellularLocation>
        <location evidence="1 5">Membrane</location>
        <topology evidence="1 5">Multi-pass membrane protein</topology>
    </subcellularLocation>
</comment>
<reference evidence="7 8" key="1">
    <citation type="journal article" date="2012" name="BMC Genomics">
        <title>Comparative genomic analysis of human infective Trypanosoma cruzi lineages with the bat-restricted subspecies T. cruzi marinkellei.</title>
        <authorList>
            <person name="Franzen O."/>
            <person name="Talavera-Lopez C."/>
            <person name="Ochaya S."/>
            <person name="Butler C.E."/>
            <person name="Messenger L.A."/>
            <person name="Lewis M.D."/>
            <person name="Llewellyn M.S."/>
            <person name="Marinkelle C.J."/>
            <person name="Tyler K.M."/>
            <person name="Miles M.A."/>
            <person name="Andersson B."/>
        </authorList>
    </citation>
    <scope>NUCLEOTIDE SEQUENCE [LARGE SCALE GENOMIC DNA]</scope>
    <source>
        <strain evidence="7 8">B7</strain>
    </source>
</reference>
<feature type="transmembrane region" description="Helical" evidence="5">
    <location>
        <begin position="124"/>
        <end position="142"/>
    </location>
</feature>